<evidence type="ECO:0000256" key="1">
    <source>
        <dbReference type="SAM" id="MobiDB-lite"/>
    </source>
</evidence>
<dbReference type="AlphaFoldDB" id="A0A9P4S988"/>
<reference evidence="3" key="1">
    <citation type="journal article" date="2020" name="Stud. Mycol.">
        <title>101 Dothideomycetes genomes: a test case for predicting lifestyles and emergence of pathogens.</title>
        <authorList>
            <person name="Haridas S."/>
            <person name="Albert R."/>
            <person name="Binder M."/>
            <person name="Bloem J."/>
            <person name="Labutti K."/>
            <person name="Salamov A."/>
            <person name="Andreopoulos B."/>
            <person name="Baker S."/>
            <person name="Barry K."/>
            <person name="Bills G."/>
            <person name="Bluhm B."/>
            <person name="Cannon C."/>
            <person name="Castanera R."/>
            <person name="Culley D."/>
            <person name="Daum C."/>
            <person name="Ezra D."/>
            <person name="Gonzalez J."/>
            <person name="Henrissat B."/>
            <person name="Kuo A."/>
            <person name="Liang C."/>
            <person name="Lipzen A."/>
            <person name="Lutzoni F."/>
            <person name="Magnuson J."/>
            <person name="Mondo S."/>
            <person name="Nolan M."/>
            <person name="Ohm R."/>
            <person name="Pangilinan J."/>
            <person name="Park H.-J."/>
            <person name="Ramirez L."/>
            <person name="Alfaro M."/>
            <person name="Sun H."/>
            <person name="Tritt A."/>
            <person name="Yoshinaga Y."/>
            <person name="Zwiers L.-H."/>
            <person name="Turgeon B."/>
            <person name="Goodwin S."/>
            <person name="Spatafora J."/>
            <person name="Crous P."/>
            <person name="Grigoriev I."/>
        </authorList>
    </citation>
    <scope>NUCLEOTIDE SEQUENCE</scope>
    <source>
        <strain evidence="3">CBS 101060</strain>
    </source>
</reference>
<comment type="caution">
    <text evidence="3">The sequence shown here is derived from an EMBL/GenBank/DDBJ whole genome shotgun (WGS) entry which is preliminary data.</text>
</comment>
<dbReference type="EMBL" id="MU006097">
    <property type="protein sequence ID" value="KAF2838405.1"/>
    <property type="molecule type" value="Genomic_DNA"/>
</dbReference>
<dbReference type="OrthoDB" id="3486565at2759"/>
<dbReference type="PANTHER" id="PTHR33112:SF9">
    <property type="entry name" value="HETEROKARYON INCOMPATIBILITY DOMAIN-CONTAINING PROTEIN"/>
    <property type="match status" value="1"/>
</dbReference>
<dbReference type="PANTHER" id="PTHR33112">
    <property type="entry name" value="DOMAIN PROTEIN, PUTATIVE-RELATED"/>
    <property type="match status" value="1"/>
</dbReference>
<dbReference type="Pfam" id="PF06985">
    <property type="entry name" value="HET"/>
    <property type="match status" value="1"/>
</dbReference>
<dbReference type="Proteomes" id="UP000799429">
    <property type="component" value="Unassembled WGS sequence"/>
</dbReference>
<feature type="domain" description="Heterokaryon incompatibility" evidence="2">
    <location>
        <begin position="174"/>
        <end position="326"/>
    </location>
</feature>
<proteinExistence type="predicted"/>
<evidence type="ECO:0000313" key="4">
    <source>
        <dbReference type="Proteomes" id="UP000799429"/>
    </source>
</evidence>
<feature type="region of interest" description="Disordered" evidence="1">
    <location>
        <begin position="605"/>
        <end position="627"/>
    </location>
</feature>
<keyword evidence="4" id="KW-1185">Reference proteome</keyword>
<evidence type="ECO:0000313" key="3">
    <source>
        <dbReference type="EMBL" id="KAF2838405.1"/>
    </source>
</evidence>
<gene>
    <name evidence="3" type="ORF">M501DRAFT_1017414</name>
</gene>
<dbReference type="InterPro" id="IPR010730">
    <property type="entry name" value="HET"/>
</dbReference>
<evidence type="ECO:0000259" key="2">
    <source>
        <dbReference type="Pfam" id="PF06985"/>
    </source>
</evidence>
<feature type="compositionally biased region" description="Polar residues" evidence="1">
    <location>
        <begin position="618"/>
        <end position="627"/>
    </location>
</feature>
<organism evidence="3 4">
    <name type="scientific">Patellaria atrata CBS 101060</name>
    <dbReference type="NCBI Taxonomy" id="1346257"/>
    <lineage>
        <taxon>Eukaryota</taxon>
        <taxon>Fungi</taxon>
        <taxon>Dikarya</taxon>
        <taxon>Ascomycota</taxon>
        <taxon>Pezizomycotina</taxon>
        <taxon>Dothideomycetes</taxon>
        <taxon>Dothideomycetes incertae sedis</taxon>
        <taxon>Patellariales</taxon>
        <taxon>Patellariaceae</taxon>
        <taxon>Patellaria</taxon>
    </lineage>
</organism>
<name>A0A9P4S988_9PEZI</name>
<protein>
    <submittedName>
        <fullName evidence="3">HET-domain-containing protein</fullName>
    </submittedName>
</protein>
<accession>A0A9P4S988</accession>
<sequence length="627" mass="70221">MGSDTLQTQFSCNVCEDLASGQWRYWSDYQSVSQLHVGIENGCEICRILKEGIKASGQETDVMWSLVDTGAGEPLHMRLRSKSGTNWKGNLEFYTRSKHPSRWPAFGVGREVSIDPLSEGCVNLVSDWINDCTREHIDCSGPHPTVLPTRVIDVGSEFEEPKLRISNSSESAKYAALSYCWGKIPFLKTTASTLSKHKAGIPFDKLPETFRDAILLCRKLQIRYLWIDALCIIQGSKEDWEKESTKMAQVYGNAYVTLVAFISQNTYEGCFPRKRHLATSVEIPCQGADGTMPSIYVRNALSAQHEELLVWNESNTLTTRGWCFQESLMSRRLLIFTDTTIVWDCLTIRECECSPKPLDPIREGYHSLRRSCANSIRDDLSSDTLHAAWTVVVDSYTKRDFSHITDRLPALSAIAESMARWTNDTYIAGLWKGAIVPGLLWQNIAGWRESRKRLSPYYAPSWTWASVTGMIFFDEDEEFATKRKCSVIEAVCVPATLNPFGPAKSGHLKLRSMIFDVSLVLPPNEFAGVEFRIRGSHEDALGHIEEYSATLDVCDEGIYEIKDGAEHKIILITYTADYARFLLLQASNNVPGAFERIGQGSMALPTEAGSSRGIESDAGSTEEITLV</sequence>